<evidence type="ECO:0000256" key="3">
    <source>
        <dbReference type="ARBA" id="ARBA00023274"/>
    </source>
</evidence>
<evidence type="ECO:0000313" key="8">
    <source>
        <dbReference type="Proteomes" id="UP000242814"/>
    </source>
</evidence>
<dbReference type="VEuPathDB" id="FungiDB:PABG_11597"/>
<dbReference type="PANTHER" id="PTHR11722:SF0">
    <property type="entry name" value="LARGE RIBOSOMAL SUBUNIT PROTEIN EL13"/>
    <property type="match status" value="1"/>
</dbReference>
<feature type="compositionally biased region" description="Polar residues" evidence="6">
    <location>
        <begin position="441"/>
        <end position="450"/>
    </location>
</feature>
<dbReference type="GO" id="GO:0022625">
    <property type="term" value="C:cytosolic large ribosomal subunit"/>
    <property type="evidence" value="ECO:0007669"/>
    <property type="project" value="TreeGrafter"/>
</dbReference>
<feature type="coiled-coil region" evidence="5">
    <location>
        <begin position="213"/>
        <end position="254"/>
    </location>
</feature>
<evidence type="ECO:0000256" key="5">
    <source>
        <dbReference type="SAM" id="Coils"/>
    </source>
</evidence>
<comment type="similarity">
    <text evidence="1 4">Belongs to the eukaryotic ribosomal protein eL13 family.</text>
</comment>
<feature type="region of interest" description="Disordered" evidence="6">
    <location>
        <begin position="327"/>
        <end position="423"/>
    </location>
</feature>
<feature type="compositionally biased region" description="Basic and acidic residues" evidence="6">
    <location>
        <begin position="392"/>
        <end position="402"/>
    </location>
</feature>
<accession>A0A1D2JHX2</accession>
<evidence type="ECO:0000313" key="7">
    <source>
        <dbReference type="EMBL" id="ODH36697.1"/>
    </source>
</evidence>
<evidence type="ECO:0000256" key="4">
    <source>
        <dbReference type="RuleBase" id="RU000572"/>
    </source>
</evidence>
<feature type="compositionally biased region" description="Low complexity" evidence="6">
    <location>
        <begin position="451"/>
        <end position="468"/>
    </location>
</feature>
<dbReference type="EMBL" id="LZYO01000087">
    <property type="protein sequence ID" value="ODH36697.1"/>
    <property type="molecule type" value="Genomic_DNA"/>
</dbReference>
<organism evidence="7 8">
    <name type="scientific">Paracoccidioides brasiliensis</name>
    <dbReference type="NCBI Taxonomy" id="121759"/>
    <lineage>
        <taxon>Eukaryota</taxon>
        <taxon>Fungi</taxon>
        <taxon>Dikarya</taxon>
        <taxon>Ascomycota</taxon>
        <taxon>Pezizomycotina</taxon>
        <taxon>Eurotiomycetes</taxon>
        <taxon>Eurotiomycetidae</taxon>
        <taxon>Onygenales</taxon>
        <taxon>Ajellomycetaceae</taxon>
        <taxon>Paracoccidioides</taxon>
    </lineage>
</organism>
<feature type="compositionally biased region" description="Acidic residues" evidence="6">
    <location>
        <begin position="409"/>
        <end position="420"/>
    </location>
</feature>
<dbReference type="PROSITE" id="PS01104">
    <property type="entry name" value="RIBOSOMAL_L13E"/>
    <property type="match status" value="1"/>
</dbReference>
<dbReference type="HAMAP" id="MF_00499">
    <property type="entry name" value="Ribosomal_eL13"/>
    <property type="match status" value="1"/>
</dbReference>
<evidence type="ECO:0000256" key="1">
    <source>
        <dbReference type="ARBA" id="ARBA00005640"/>
    </source>
</evidence>
<dbReference type="Proteomes" id="UP000242814">
    <property type="component" value="Unassembled WGS sequence"/>
</dbReference>
<dbReference type="GO" id="GO:0003735">
    <property type="term" value="F:structural constituent of ribosome"/>
    <property type="evidence" value="ECO:0007669"/>
    <property type="project" value="InterPro"/>
</dbReference>
<keyword evidence="3 4" id="KW-0687">Ribonucleoprotein</keyword>
<feature type="region of interest" description="Disordered" evidence="6">
    <location>
        <begin position="283"/>
        <end position="305"/>
    </location>
</feature>
<dbReference type="Gene3D" id="1.20.5.110">
    <property type="match status" value="1"/>
</dbReference>
<keyword evidence="2 4" id="KW-0689">Ribosomal protein</keyword>
<dbReference type="InterPro" id="IPR018256">
    <property type="entry name" value="Ribosomal_eL13_CS"/>
</dbReference>
<feature type="region of interest" description="Disordered" evidence="6">
    <location>
        <begin position="1"/>
        <end position="96"/>
    </location>
</feature>
<sequence length="760" mass="84220">MKPKSSSERSSQSSLGSPADIRIPSTPILSRASLSASPDRPAIDQNSSIPDKLRSPLRKSVSSDMTPPPSSQHVANVATPFRRSRSDSNPFLASPPDTIDQTLCVAYGASDDLPSSRDIDNADEAQLRKVAKDLLIFAQESRMSAAHFKLQHSLLSLTSSEAVKRAEVEQQLARREVEILQSVEYRHRRGLSVEKSPELSPKTPPSDATLKRIRELEDVIITLERRLRRAKRVIEEETDKNELLCEENSRLKKRIRENREHFTLMLDHGSLASSPQAEFLTPQRKATSSATRYPDSARSHASTVGSQDPIAALLAAGQVLHGENVSVHSTPARNRSYKHQGQGHSRGTHSLSSLPVTPQRSRAVEPQGLFFTPINKRTPDARHHNHSVSLSNREERDRRSRDSTISASEQDEEAVTDEDIPASQASSLATSMLRRYPVAGGSSSQEQENPTSITSSNLSKSSSILQSKLFGQVKKPGVDRAGGSDNLKKRKSSSYGNDKEIAAKKLKRANAALPDQPHQKKQLALKDLNFIPNYAQRQRPPTTPGLDILVSICHHDFHKDWARRVRVHFDQPGRKHRRREARLAKAAAVAPRPVDKLRPIVRCPTVKYNRRVRAGRGFTLQELKEAGIPRKLAQTIGIAVDHRRVNASTESLTANVARLKEYKARLILFPRRAGQHKKLDSSADEIKAAQDSFSKSIESLLPISNISRAEAISEISKNDLPAGEAAAYRRLRDARSEARLVGVREKRAKAKADEAAATKK</sequence>
<dbReference type="AlphaFoldDB" id="A0A1D2JHX2"/>
<dbReference type="GO" id="GO:0003723">
    <property type="term" value="F:RNA binding"/>
    <property type="evidence" value="ECO:0007669"/>
    <property type="project" value="TreeGrafter"/>
</dbReference>
<dbReference type="VEuPathDB" id="FungiDB:PABG_02731"/>
<evidence type="ECO:0000256" key="2">
    <source>
        <dbReference type="ARBA" id="ARBA00022980"/>
    </source>
</evidence>
<dbReference type="PANTHER" id="PTHR11722">
    <property type="entry name" value="60S RIBOSOMAL PROTEIN L13"/>
    <property type="match status" value="1"/>
</dbReference>
<proteinExistence type="inferred from homology"/>
<dbReference type="GO" id="GO:0006412">
    <property type="term" value="P:translation"/>
    <property type="evidence" value="ECO:0007669"/>
    <property type="project" value="InterPro"/>
</dbReference>
<name>A0A1D2JHX2_PARBR</name>
<dbReference type="InterPro" id="IPR001380">
    <property type="entry name" value="Ribosomal_eL13"/>
</dbReference>
<dbReference type="Pfam" id="PF01294">
    <property type="entry name" value="Ribosomal_L13e"/>
    <property type="match status" value="1"/>
</dbReference>
<gene>
    <name evidence="7" type="ORF">ACO22_02709</name>
</gene>
<evidence type="ECO:0000256" key="6">
    <source>
        <dbReference type="SAM" id="MobiDB-lite"/>
    </source>
</evidence>
<feature type="compositionally biased region" description="Low complexity" evidence="6">
    <location>
        <begin position="8"/>
        <end position="17"/>
    </location>
</feature>
<reference evidence="7 8" key="1">
    <citation type="submission" date="2016-06" db="EMBL/GenBank/DDBJ databases">
        <authorList>
            <person name="Kjaerup R.B."/>
            <person name="Dalgaard T.S."/>
            <person name="Juul-Madsen H.R."/>
        </authorList>
    </citation>
    <scope>NUCLEOTIDE SEQUENCE [LARGE SCALE GENOMIC DNA]</scope>
    <source>
        <strain evidence="7 8">Pb300</strain>
    </source>
</reference>
<protein>
    <recommendedName>
        <fullName evidence="4">60S ribosomal protein L13</fullName>
    </recommendedName>
</protein>
<feature type="region of interest" description="Disordered" evidence="6">
    <location>
        <begin position="437"/>
        <end position="498"/>
    </location>
</feature>
<feature type="compositionally biased region" description="Polar residues" evidence="6">
    <location>
        <begin position="342"/>
        <end position="360"/>
    </location>
</feature>
<dbReference type="VEuPathDB" id="FungiDB:PADG_11227"/>
<comment type="caution">
    <text evidence="7">The sequence shown here is derived from an EMBL/GenBank/DDBJ whole genome shotgun (WGS) entry which is preliminary data.</text>
</comment>
<keyword evidence="5" id="KW-0175">Coiled coil</keyword>